<evidence type="ECO:0000313" key="9">
    <source>
        <dbReference type="Proteomes" id="UP000434957"/>
    </source>
</evidence>
<evidence type="ECO:0000256" key="1">
    <source>
        <dbReference type="SAM" id="MobiDB-lite"/>
    </source>
</evidence>
<comment type="caution">
    <text evidence="6">The sequence shown here is derived from an EMBL/GenBank/DDBJ whole genome shotgun (WGS) entry which is preliminary data.</text>
</comment>
<feature type="region of interest" description="Disordered" evidence="1">
    <location>
        <begin position="23"/>
        <end position="46"/>
    </location>
</feature>
<keyword evidence="9" id="KW-1185">Reference proteome</keyword>
<gene>
    <name evidence="5" type="ORF">PR001_g12846</name>
    <name evidence="2" type="ORF">PR001_g28884</name>
    <name evidence="4" type="ORF">PR002_g12969</name>
    <name evidence="3" type="ORF">PR002_g28677</name>
    <name evidence="7" type="ORF">PR003_g11812</name>
    <name evidence="6" type="ORF">PR003_g29817</name>
</gene>
<dbReference type="Proteomes" id="UP000435112">
    <property type="component" value="Unassembled WGS sequence"/>
</dbReference>
<sequence>MAAYLPQEQGRADEVLPQLIPQQPVLQDAGPPQQANLVQISDDEDE</sequence>
<dbReference type="EMBL" id="QXFV01005441">
    <property type="protein sequence ID" value="KAE8964933.1"/>
    <property type="molecule type" value="Genomic_DNA"/>
</dbReference>
<dbReference type="Proteomes" id="UP000434957">
    <property type="component" value="Unassembled WGS sequence"/>
</dbReference>
<dbReference type="Proteomes" id="UP000429607">
    <property type="component" value="Unassembled WGS sequence"/>
</dbReference>
<name>A0A6A4BIA4_9STRA</name>
<evidence type="ECO:0000313" key="3">
    <source>
        <dbReference type="EMBL" id="KAE8965439.1"/>
    </source>
</evidence>
<evidence type="ECO:0000313" key="10">
    <source>
        <dbReference type="Proteomes" id="UP000435112"/>
    </source>
</evidence>
<evidence type="ECO:0000313" key="4">
    <source>
        <dbReference type="EMBL" id="KAE9018899.1"/>
    </source>
</evidence>
<proteinExistence type="predicted"/>
<evidence type="ECO:0000313" key="8">
    <source>
        <dbReference type="Proteomes" id="UP000429607"/>
    </source>
</evidence>
<dbReference type="EMBL" id="QXFV01000852">
    <property type="protein sequence ID" value="KAE9023706.1"/>
    <property type="molecule type" value="Genomic_DNA"/>
</dbReference>
<dbReference type="AlphaFoldDB" id="A0A6A4BIA4"/>
<dbReference type="EMBL" id="QXFT01005204">
    <property type="protein sequence ID" value="KAE9273730.1"/>
    <property type="molecule type" value="Genomic_DNA"/>
</dbReference>
<dbReference type="EMBL" id="QXFU01000838">
    <property type="protein sequence ID" value="KAE9018899.1"/>
    <property type="molecule type" value="Genomic_DNA"/>
</dbReference>
<organism evidence="6 9">
    <name type="scientific">Phytophthora rubi</name>
    <dbReference type="NCBI Taxonomy" id="129364"/>
    <lineage>
        <taxon>Eukaryota</taxon>
        <taxon>Sar</taxon>
        <taxon>Stramenopiles</taxon>
        <taxon>Oomycota</taxon>
        <taxon>Peronosporomycetes</taxon>
        <taxon>Peronosporales</taxon>
        <taxon>Peronosporaceae</taxon>
        <taxon>Phytophthora</taxon>
    </lineage>
</organism>
<reference evidence="6 9" key="1">
    <citation type="submission" date="2018-08" db="EMBL/GenBank/DDBJ databases">
        <title>Genomic investigation of the strawberry pathogen Phytophthora fragariae indicates pathogenicity is determined by transcriptional variation in three key races.</title>
        <authorList>
            <person name="Adams T.M."/>
            <person name="Armitage A.D."/>
            <person name="Sobczyk M.K."/>
            <person name="Bates H.J."/>
            <person name="Dunwell J.M."/>
            <person name="Nellist C.F."/>
            <person name="Harrison R.J."/>
        </authorList>
    </citation>
    <scope>NUCLEOTIDE SEQUENCE [LARGE SCALE GENOMIC DNA]</scope>
    <source>
        <strain evidence="2 8">SCRP249</strain>
        <strain evidence="3 10">SCRP324</strain>
        <strain evidence="6 9">SCRP333</strain>
    </source>
</reference>
<dbReference type="EMBL" id="QXFT01000689">
    <property type="protein sequence ID" value="KAE9337831.1"/>
    <property type="molecule type" value="Genomic_DNA"/>
</dbReference>
<accession>A0A6A4BIA4</accession>
<protein>
    <submittedName>
        <fullName evidence="6">Uncharacterized protein</fullName>
    </submittedName>
</protein>
<evidence type="ECO:0000313" key="6">
    <source>
        <dbReference type="EMBL" id="KAE9273730.1"/>
    </source>
</evidence>
<evidence type="ECO:0000313" key="5">
    <source>
        <dbReference type="EMBL" id="KAE9023706.1"/>
    </source>
</evidence>
<evidence type="ECO:0000313" key="7">
    <source>
        <dbReference type="EMBL" id="KAE9337831.1"/>
    </source>
</evidence>
<dbReference type="EMBL" id="QXFU01005159">
    <property type="protein sequence ID" value="KAE8965439.1"/>
    <property type="molecule type" value="Genomic_DNA"/>
</dbReference>
<evidence type="ECO:0000313" key="2">
    <source>
        <dbReference type="EMBL" id="KAE8964933.1"/>
    </source>
</evidence>